<dbReference type="OrthoDB" id="9812413at2"/>
<dbReference type="PRINTS" id="PR01006">
    <property type="entry name" value="FLGHOOKFLIE"/>
</dbReference>
<evidence type="ECO:0000256" key="2">
    <source>
        <dbReference type="ARBA" id="ARBA00009272"/>
    </source>
</evidence>
<evidence type="ECO:0000313" key="6">
    <source>
        <dbReference type="EMBL" id="QAR34057.1"/>
    </source>
</evidence>
<dbReference type="PANTHER" id="PTHR34653:SF1">
    <property type="entry name" value="FLAGELLAR HOOK-BASAL BODY COMPLEX PROTEIN FLIE"/>
    <property type="match status" value="1"/>
</dbReference>
<evidence type="ECO:0000256" key="3">
    <source>
        <dbReference type="ARBA" id="ARBA00023143"/>
    </source>
</evidence>
<dbReference type="KEGG" id="gtl:EP073_11775"/>
<dbReference type="PANTHER" id="PTHR34653">
    <property type="match status" value="1"/>
</dbReference>
<accession>A0A3R5UW00</accession>
<dbReference type="GO" id="GO:0009425">
    <property type="term" value="C:bacterial-type flagellum basal body"/>
    <property type="evidence" value="ECO:0007669"/>
    <property type="project" value="UniProtKB-SubCell"/>
</dbReference>
<evidence type="ECO:0000256" key="5">
    <source>
        <dbReference type="NCBIfam" id="TIGR00205"/>
    </source>
</evidence>
<sequence>MAEINNINFLLPNKLEDSSSSKPAGTQSESGADFSALLKDALSSVNDAQLEANEAVQKVLSGETKDIHSTMIALQKADVSLKLMLEVKNKIVEAYQEVMRTQV</sequence>
<dbReference type="GO" id="GO:0003774">
    <property type="term" value="F:cytoskeletal motor activity"/>
    <property type="evidence" value="ECO:0007669"/>
    <property type="project" value="InterPro"/>
</dbReference>
<comment type="similarity">
    <text evidence="2 4">Belongs to the FliE family.</text>
</comment>
<dbReference type="EMBL" id="CP035108">
    <property type="protein sequence ID" value="QAR34057.1"/>
    <property type="molecule type" value="Genomic_DNA"/>
</dbReference>
<dbReference type="HAMAP" id="MF_00724">
    <property type="entry name" value="FliE"/>
    <property type="match status" value="1"/>
</dbReference>
<evidence type="ECO:0000256" key="1">
    <source>
        <dbReference type="ARBA" id="ARBA00004117"/>
    </source>
</evidence>
<dbReference type="GO" id="GO:0071973">
    <property type="term" value="P:bacterial-type flagellum-dependent cell motility"/>
    <property type="evidence" value="ECO:0007669"/>
    <property type="project" value="InterPro"/>
</dbReference>
<gene>
    <name evidence="4 6" type="primary">fliE</name>
    <name evidence="6" type="ORF">EP073_11775</name>
</gene>
<evidence type="ECO:0000256" key="4">
    <source>
        <dbReference type="HAMAP-Rule" id="MF_00724"/>
    </source>
</evidence>
<evidence type="ECO:0000313" key="7">
    <source>
        <dbReference type="Proteomes" id="UP000287502"/>
    </source>
</evidence>
<dbReference type="Pfam" id="PF02049">
    <property type="entry name" value="FliE"/>
    <property type="match status" value="1"/>
</dbReference>
<protein>
    <recommendedName>
        <fullName evidence="4 5">Flagellar hook-basal body complex protein FliE</fullName>
    </recommendedName>
</protein>
<dbReference type="InterPro" id="IPR001624">
    <property type="entry name" value="FliE"/>
</dbReference>
<proteinExistence type="inferred from homology"/>
<name>A0A3R5UW00_9BACT</name>
<dbReference type="AlphaFoldDB" id="A0A3R5UW00"/>
<reference evidence="6 7" key="1">
    <citation type="submission" date="2019-01" db="EMBL/GenBank/DDBJ databases">
        <title>Geovibrio thiophilus DSM 11263, complete genome.</title>
        <authorList>
            <person name="Spring S."/>
            <person name="Bunk B."/>
            <person name="Sproer C."/>
        </authorList>
    </citation>
    <scope>NUCLEOTIDE SEQUENCE [LARGE SCALE GENOMIC DNA]</scope>
    <source>
        <strain evidence="6 7">DSM 11263</strain>
    </source>
</reference>
<organism evidence="6 7">
    <name type="scientific">Geovibrio thiophilus</name>
    <dbReference type="NCBI Taxonomy" id="139438"/>
    <lineage>
        <taxon>Bacteria</taxon>
        <taxon>Pseudomonadati</taxon>
        <taxon>Deferribacterota</taxon>
        <taxon>Deferribacteres</taxon>
        <taxon>Deferribacterales</taxon>
        <taxon>Geovibrionaceae</taxon>
        <taxon>Geovibrio</taxon>
    </lineage>
</organism>
<dbReference type="GO" id="GO:0005198">
    <property type="term" value="F:structural molecule activity"/>
    <property type="evidence" value="ECO:0007669"/>
    <property type="project" value="UniProtKB-UniRule"/>
</dbReference>
<keyword evidence="7" id="KW-1185">Reference proteome</keyword>
<comment type="subcellular location">
    <subcellularLocation>
        <location evidence="1 4">Bacterial flagellum basal body</location>
    </subcellularLocation>
</comment>
<dbReference type="NCBIfam" id="TIGR00205">
    <property type="entry name" value="fliE"/>
    <property type="match status" value="1"/>
</dbReference>
<keyword evidence="3 4" id="KW-0975">Bacterial flagellum</keyword>
<dbReference type="RefSeq" id="WP_128467355.1">
    <property type="nucleotide sequence ID" value="NZ_CP035108.1"/>
</dbReference>
<keyword evidence="6" id="KW-0282">Flagellum</keyword>
<dbReference type="Proteomes" id="UP000287502">
    <property type="component" value="Chromosome"/>
</dbReference>
<keyword evidence="6" id="KW-0969">Cilium</keyword>
<keyword evidence="6" id="KW-0966">Cell projection</keyword>